<sequence>MFDTRLRIGVGLSQLSQSDHYLIAFLAGKNDDGDGHSNLKGGDLSFLAIQLIRVGSSTFSNEESVRVNPLFIVEAGFLSPLGHPL</sequence>
<protein>
    <submittedName>
        <fullName evidence="1">Uncharacterized protein</fullName>
    </submittedName>
</protein>
<keyword evidence="2" id="KW-1185">Reference proteome</keyword>
<organism evidence="1 2">
    <name type="scientific">Blattamonas nauphoetae</name>
    <dbReference type="NCBI Taxonomy" id="2049346"/>
    <lineage>
        <taxon>Eukaryota</taxon>
        <taxon>Metamonada</taxon>
        <taxon>Preaxostyla</taxon>
        <taxon>Oxymonadida</taxon>
        <taxon>Blattamonas</taxon>
    </lineage>
</organism>
<name>A0ABQ9YMA4_9EUKA</name>
<evidence type="ECO:0000313" key="2">
    <source>
        <dbReference type="Proteomes" id="UP001281761"/>
    </source>
</evidence>
<dbReference type="Proteomes" id="UP001281761">
    <property type="component" value="Unassembled WGS sequence"/>
</dbReference>
<evidence type="ECO:0000313" key="1">
    <source>
        <dbReference type="EMBL" id="KAK2964884.1"/>
    </source>
</evidence>
<proteinExistence type="predicted"/>
<dbReference type="EMBL" id="JARBJD010000001">
    <property type="protein sequence ID" value="KAK2964884.1"/>
    <property type="molecule type" value="Genomic_DNA"/>
</dbReference>
<accession>A0ABQ9YMA4</accession>
<reference evidence="1 2" key="1">
    <citation type="journal article" date="2022" name="bioRxiv">
        <title>Genomics of Preaxostyla Flagellates Illuminates Evolutionary Transitions and the Path Towards Mitochondrial Loss.</title>
        <authorList>
            <person name="Novak L.V.F."/>
            <person name="Treitli S.C."/>
            <person name="Pyrih J."/>
            <person name="Halakuc P."/>
            <person name="Pipaliya S.V."/>
            <person name="Vacek V."/>
            <person name="Brzon O."/>
            <person name="Soukal P."/>
            <person name="Eme L."/>
            <person name="Dacks J.B."/>
            <person name="Karnkowska A."/>
            <person name="Elias M."/>
            <person name="Hampl V."/>
        </authorList>
    </citation>
    <scope>NUCLEOTIDE SEQUENCE [LARGE SCALE GENOMIC DNA]</scope>
    <source>
        <strain evidence="1">NAU3</strain>
        <tissue evidence="1">Gut</tissue>
    </source>
</reference>
<gene>
    <name evidence="1" type="ORF">BLNAU_185</name>
</gene>
<comment type="caution">
    <text evidence="1">The sequence shown here is derived from an EMBL/GenBank/DDBJ whole genome shotgun (WGS) entry which is preliminary data.</text>
</comment>